<keyword evidence="3 5" id="KW-1133">Transmembrane helix</keyword>
<evidence type="ECO:0000256" key="4">
    <source>
        <dbReference type="ARBA" id="ARBA00023136"/>
    </source>
</evidence>
<evidence type="ECO:0000313" key="6">
    <source>
        <dbReference type="EMBL" id="OBZ89266.1"/>
    </source>
</evidence>
<dbReference type="GO" id="GO:0016020">
    <property type="term" value="C:membrane"/>
    <property type="evidence" value="ECO:0007669"/>
    <property type="project" value="UniProtKB-SubCell"/>
</dbReference>
<keyword evidence="7" id="KW-1185">Reference proteome</keyword>
<dbReference type="AlphaFoldDB" id="A0A1C7NLA3"/>
<dbReference type="PANTHER" id="PTHR19317:SF0">
    <property type="entry name" value="PRENYLATED RAB ACCEPTOR PROTEIN 1"/>
    <property type="match status" value="1"/>
</dbReference>
<keyword evidence="4 5" id="KW-0472">Membrane</keyword>
<dbReference type="FunCoup" id="A0A1C7NLA3">
    <property type="interactions" value="377"/>
</dbReference>
<dbReference type="Proteomes" id="UP000093000">
    <property type="component" value="Unassembled WGS sequence"/>
</dbReference>
<dbReference type="PANTHER" id="PTHR19317">
    <property type="entry name" value="PRENYLATED RAB ACCEPTOR 1-RELATED"/>
    <property type="match status" value="1"/>
</dbReference>
<reference evidence="6 7" key="1">
    <citation type="submission" date="2016-03" db="EMBL/GenBank/DDBJ databases">
        <title>Choanephora cucurbitarum.</title>
        <authorList>
            <person name="Min B."/>
            <person name="Park H."/>
            <person name="Park J.-H."/>
            <person name="Shin H.-D."/>
            <person name="Choi I.-G."/>
        </authorList>
    </citation>
    <scope>NUCLEOTIDE SEQUENCE [LARGE SCALE GENOMIC DNA]</scope>
    <source>
        <strain evidence="6 7">KUS-F28377</strain>
    </source>
</reference>
<evidence type="ECO:0000256" key="1">
    <source>
        <dbReference type="ARBA" id="ARBA00004141"/>
    </source>
</evidence>
<comment type="caution">
    <text evidence="6">The sequence shown here is derived from an EMBL/GenBank/DDBJ whole genome shotgun (WGS) entry which is preliminary data.</text>
</comment>
<keyword evidence="2 5" id="KW-0812">Transmembrane</keyword>
<proteinExistence type="inferred from homology"/>
<dbReference type="STRING" id="101091.A0A1C7NLA3"/>
<evidence type="ECO:0000256" key="3">
    <source>
        <dbReference type="ARBA" id="ARBA00022989"/>
    </source>
</evidence>
<evidence type="ECO:0000313" key="7">
    <source>
        <dbReference type="Proteomes" id="UP000093000"/>
    </source>
</evidence>
<sequence>MATAATLLVSSVDSFINKSATTIIPDQLPPSPPTTTQGDAQVEGNRYLNYLKKFKQERLSDIRPLSDFFDRNRFKLTSSFELVSQRWSYNLQYFSSNYLLIMLCLAMYAVLTNWFLLFTMAFIYGGFHMILKLSQSGSLTIGGRVMSMPTVYTTYALGSFLLLLVSGATHTLFWIIGAGALIILCHAAVLEPGLEGDFADVQV</sequence>
<evidence type="ECO:0000256" key="2">
    <source>
        <dbReference type="ARBA" id="ARBA00022692"/>
    </source>
</evidence>
<accession>A0A1C7NLA3</accession>
<dbReference type="OrthoDB" id="63113at2759"/>
<organism evidence="6 7">
    <name type="scientific">Choanephora cucurbitarum</name>
    <dbReference type="NCBI Taxonomy" id="101091"/>
    <lineage>
        <taxon>Eukaryota</taxon>
        <taxon>Fungi</taxon>
        <taxon>Fungi incertae sedis</taxon>
        <taxon>Mucoromycota</taxon>
        <taxon>Mucoromycotina</taxon>
        <taxon>Mucoromycetes</taxon>
        <taxon>Mucorales</taxon>
        <taxon>Mucorineae</taxon>
        <taxon>Choanephoraceae</taxon>
        <taxon>Choanephoroideae</taxon>
        <taxon>Choanephora</taxon>
    </lineage>
</organism>
<dbReference type="Pfam" id="PF03208">
    <property type="entry name" value="PRA1"/>
    <property type="match status" value="1"/>
</dbReference>
<gene>
    <name evidence="6" type="primary">Rabac1</name>
    <name evidence="6" type="ORF">A0J61_02674</name>
</gene>
<comment type="subcellular location">
    <subcellularLocation>
        <location evidence="1 5">Membrane</location>
        <topology evidence="1 5">Multi-pass membrane protein</topology>
    </subcellularLocation>
</comment>
<evidence type="ECO:0000256" key="5">
    <source>
        <dbReference type="RuleBase" id="RU363107"/>
    </source>
</evidence>
<name>A0A1C7NLA3_9FUNG</name>
<comment type="similarity">
    <text evidence="5">Belongs to the PRA1 family.</text>
</comment>
<dbReference type="GO" id="GO:0005794">
    <property type="term" value="C:Golgi apparatus"/>
    <property type="evidence" value="ECO:0007669"/>
    <property type="project" value="TreeGrafter"/>
</dbReference>
<dbReference type="InterPro" id="IPR004895">
    <property type="entry name" value="Prenylated_rab_accept_PRA1"/>
</dbReference>
<dbReference type="EMBL" id="LUGH01000104">
    <property type="protein sequence ID" value="OBZ89266.1"/>
    <property type="molecule type" value="Genomic_DNA"/>
</dbReference>
<protein>
    <recommendedName>
        <fullName evidence="5">PRA1 family protein</fullName>
    </recommendedName>
</protein>
<dbReference type="InParanoid" id="A0A1C7NLA3"/>
<feature type="transmembrane region" description="Helical" evidence="5">
    <location>
        <begin position="98"/>
        <end position="124"/>
    </location>
</feature>
<feature type="transmembrane region" description="Helical" evidence="5">
    <location>
        <begin position="171"/>
        <end position="190"/>
    </location>
</feature>
<feature type="transmembrane region" description="Helical" evidence="5">
    <location>
        <begin position="145"/>
        <end position="165"/>
    </location>
</feature>